<feature type="non-terminal residue" evidence="2">
    <location>
        <position position="1"/>
    </location>
</feature>
<organism evidence="2 3">
    <name type="scientific">Jimgerdemannia flammicorona</name>
    <dbReference type="NCBI Taxonomy" id="994334"/>
    <lineage>
        <taxon>Eukaryota</taxon>
        <taxon>Fungi</taxon>
        <taxon>Fungi incertae sedis</taxon>
        <taxon>Mucoromycota</taxon>
        <taxon>Mucoromycotina</taxon>
        <taxon>Endogonomycetes</taxon>
        <taxon>Endogonales</taxon>
        <taxon>Endogonaceae</taxon>
        <taxon>Jimgerdemannia</taxon>
    </lineage>
</organism>
<name>A0A433D8R8_9FUNG</name>
<sequence>AEARRELEQKAEKEAEARRELERKAEKEAEARLELERKAKKEAEMRLELERHLKKVQDVTSAAEERIRKLEQMIPQAFPHLVVEQHSSGDEPARPSKENRTQLSSSMLSPDKAFGIDPRSRPRSRSRSPLPVSGRVDKRTVLGQATTNVKSTAFRKEH</sequence>
<evidence type="ECO:0000313" key="2">
    <source>
        <dbReference type="EMBL" id="RUP47278.1"/>
    </source>
</evidence>
<proteinExistence type="predicted"/>
<gene>
    <name evidence="2" type="ORF">BC936DRAFT_145913</name>
</gene>
<reference evidence="2 3" key="1">
    <citation type="journal article" date="2018" name="New Phytol.">
        <title>Phylogenomics of Endogonaceae and evolution of mycorrhizas within Mucoromycota.</title>
        <authorList>
            <person name="Chang Y."/>
            <person name="Desiro A."/>
            <person name="Na H."/>
            <person name="Sandor L."/>
            <person name="Lipzen A."/>
            <person name="Clum A."/>
            <person name="Barry K."/>
            <person name="Grigoriev I.V."/>
            <person name="Martin F.M."/>
            <person name="Stajich J.E."/>
            <person name="Smith M.E."/>
            <person name="Bonito G."/>
            <person name="Spatafora J.W."/>
        </authorList>
    </citation>
    <scope>NUCLEOTIDE SEQUENCE [LARGE SCALE GENOMIC DNA]</scope>
    <source>
        <strain evidence="2 3">GMNB39</strain>
    </source>
</reference>
<protein>
    <submittedName>
        <fullName evidence="2">Uncharacterized protein</fullName>
    </submittedName>
</protein>
<feature type="compositionally biased region" description="Basic and acidic residues" evidence="1">
    <location>
        <begin position="87"/>
        <end position="100"/>
    </location>
</feature>
<evidence type="ECO:0000313" key="3">
    <source>
        <dbReference type="Proteomes" id="UP000268093"/>
    </source>
</evidence>
<keyword evidence="3" id="KW-1185">Reference proteome</keyword>
<dbReference type="EMBL" id="RBNI01004724">
    <property type="protein sequence ID" value="RUP47278.1"/>
    <property type="molecule type" value="Genomic_DNA"/>
</dbReference>
<dbReference type="AlphaFoldDB" id="A0A433D8R8"/>
<comment type="caution">
    <text evidence="2">The sequence shown here is derived from an EMBL/GenBank/DDBJ whole genome shotgun (WGS) entry which is preliminary data.</text>
</comment>
<accession>A0A433D8R8</accession>
<feature type="region of interest" description="Disordered" evidence="1">
    <location>
        <begin position="79"/>
        <end position="158"/>
    </location>
</feature>
<dbReference type="Proteomes" id="UP000268093">
    <property type="component" value="Unassembled WGS sequence"/>
</dbReference>
<evidence type="ECO:0000256" key="1">
    <source>
        <dbReference type="SAM" id="MobiDB-lite"/>
    </source>
</evidence>
<feature type="region of interest" description="Disordered" evidence="1">
    <location>
        <begin position="1"/>
        <end position="27"/>
    </location>
</feature>